<name>A0A7R6QUV3_9RHOO</name>
<dbReference type="GO" id="GO:0004519">
    <property type="term" value="F:endonuclease activity"/>
    <property type="evidence" value="ECO:0007669"/>
    <property type="project" value="InterPro"/>
</dbReference>
<dbReference type="PROSITE" id="PS00726">
    <property type="entry name" value="AP_NUCLEASE_F1_1"/>
    <property type="match status" value="1"/>
</dbReference>
<evidence type="ECO:0000256" key="7">
    <source>
        <dbReference type="PIRSR" id="PIRSR604808-2"/>
    </source>
</evidence>
<dbReference type="GO" id="GO:0006281">
    <property type="term" value="P:DNA repair"/>
    <property type="evidence" value="ECO:0007669"/>
    <property type="project" value="InterPro"/>
</dbReference>
<evidence type="ECO:0000313" key="11">
    <source>
        <dbReference type="Proteomes" id="UP000463961"/>
    </source>
</evidence>
<dbReference type="EMBL" id="AP022345">
    <property type="protein sequence ID" value="BBU67727.1"/>
    <property type="molecule type" value="Genomic_DNA"/>
</dbReference>
<proteinExistence type="inferred from homology"/>
<evidence type="ECO:0000259" key="9">
    <source>
        <dbReference type="Pfam" id="PF03372"/>
    </source>
</evidence>
<evidence type="ECO:0000256" key="1">
    <source>
        <dbReference type="ARBA" id="ARBA00001936"/>
    </source>
</evidence>
<feature type="site" description="Important for catalytic activity" evidence="8">
    <location>
        <position position="223"/>
    </location>
</feature>
<feature type="binding site" evidence="7">
    <location>
        <position position="253"/>
    </location>
    <ligand>
        <name>Mg(2+)</name>
        <dbReference type="ChEBI" id="CHEBI:18420"/>
        <label>1</label>
    </ligand>
</feature>
<evidence type="ECO:0000256" key="5">
    <source>
        <dbReference type="ARBA" id="ARBA00022842"/>
    </source>
</evidence>
<feature type="site" description="Transition state stabilizer" evidence="8">
    <location>
        <position position="156"/>
    </location>
</feature>
<comment type="cofactor">
    <cofactor evidence="1">
        <name>Mn(2+)</name>
        <dbReference type="ChEBI" id="CHEBI:29035"/>
    </cofactor>
</comment>
<evidence type="ECO:0000256" key="8">
    <source>
        <dbReference type="PIRSR" id="PIRSR604808-3"/>
    </source>
</evidence>
<reference evidence="11" key="1">
    <citation type="submission" date="2020-01" db="EMBL/GenBank/DDBJ databases">
        <title>Phosphoaccumulans saitamaens gen. nov., sp. nov., a polyphosphate accumulating bacterium isolated from surface river water.</title>
        <authorList>
            <person name="Watanabe K."/>
            <person name="Suda W."/>
        </authorList>
    </citation>
    <scope>NUCLEOTIDE SEQUENCE [LARGE SCALE GENOMIC DNA]</scope>
    <source>
        <strain evidence="11">ICHIAU1</strain>
    </source>
</reference>
<evidence type="ECO:0000256" key="2">
    <source>
        <dbReference type="ARBA" id="ARBA00007092"/>
    </source>
</evidence>
<evidence type="ECO:0000256" key="3">
    <source>
        <dbReference type="ARBA" id="ARBA00022723"/>
    </source>
</evidence>
<dbReference type="GO" id="GO:0008311">
    <property type="term" value="F:double-stranded DNA 3'-5' DNA exonuclease activity"/>
    <property type="evidence" value="ECO:0007669"/>
    <property type="project" value="InterPro"/>
</dbReference>
<dbReference type="InterPro" id="IPR020847">
    <property type="entry name" value="AP_endonuclease_F1_BS"/>
</dbReference>
<feature type="active site" description="Proton donor/acceptor" evidence="6">
    <location>
        <position position="154"/>
    </location>
</feature>
<dbReference type="PANTHER" id="PTHR43250:SF2">
    <property type="entry name" value="EXODEOXYRIBONUCLEASE III"/>
    <property type="match status" value="1"/>
</dbReference>
<dbReference type="InterPro" id="IPR005135">
    <property type="entry name" value="Endo/exonuclease/phosphatase"/>
</dbReference>
<dbReference type="Gene3D" id="3.60.10.10">
    <property type="entry name" value="Endonuclease/exonuclease/phosphatase"/>
    <property type="match status" value="1"/>
</dbReference>
<keyword evidence="4" id="KW-0378">Hydrolase</keyword>
<dbReference type="CDD" id="cd09086">
    <property type="entry name" value="ExoIII-like_AP-endo"/>
    <property type="match status" value="1"/>
</dbReference>
<dbReference type="InterPro" id="IPR037493">
    <property type="entry name" value="ExoIII-like"/>
</dbReference>
<evidence type="ECO:0000256" key="4">
    <source>
        <dbReference type="ARBA" id="ARBA00022801"/>
    </source>
</evidence>
<dbReference type="GO" id="GO:0046872">
    <property type="term" value="F:metal ion binding"/>
    <property type="evidence" value="ECO:0007669"/>
    <property type="project" value="UniProtKB-KW"/>
</dbReference>
<dbReference type="PROSITE" id="PS00728">
    <property type="entry name" value="AP_NUCLEASE_F1_3"/>
    <property type="match status" value="1"/>
</dbReference>
<feature type="binding site" evidence="7">
    <location>
        <position position="43"/>
    </location>
    <ligand>
        <name>Mg(2+)</name>
        <dbReference type="ChEBI" id="CHEBI:18420"/>
        <label>1</label>
    </ligand>
</feature>
<accession>A0A7R6QUV3</accession>
<evidence type="ECO:0000256" key="6">
    <source>
        <dbReference type="PIRSR" id="PIRSR604808-1"/>
    </source>
</evidence>
<dbReference type="NCBIfam" id="TIGR00633">
    <property type="entry name" value="xth"/>
    <property type="match status" value="1"/>
</dbReference>
<dbReference type="InterPro" id="IPR004808">
    <property type="entry name" value="AP_endonuc_1"/>
</dbReference>
<feature type="active site" description="Proton acceptor" evidence="6">
    <location>
        <position position="253"/>
    </location>
</feature>
<feature type="active site" evidence="6">
    <location>
        <position position="113"/>
    </location>
</feature>
<keyword evidence="3 7" id="KW-0479">Metal-binding</keyword>
<dbReference type="PROSITE" id="PS51435">
    <property type="entry name" value="AP_NUCLEASE_F1_4"/>
    <property type="match status" value="1"/>
</dbReference>
<dbReference type="SUPFAM" id="SSF56219">
    <property type="entry name" value="DNase I-like"/>
    <property type="match status" value="1"/>
</dbReference>
<feature type="binding site" evidence="7">
    <location>
        <position position="252"/>
    </location>
    <ligand>
        <name>Mg(2+)</name>
        <dbReference type="ChEBI" id="CHEBI:18420"/>
        <label>1</label>
    </ligand>
</feature>
<gene>
    <name evidence="10" type="ORF">ICHIAU1_00100</name>
</gene>
<evidence type="ECO:0000313" key="10">
    <source>
        <dbReference type="EMBL" id="BBU67727.1"/>
    </source>
</evidence>
<dbReference type="InterPro" id="IPR036691">
    <property type="entry name" value="Endo/exonu/phosph_ase_sf"/>
</dbReference>
<keyword evidence="7" id="KW-0464">Manganese</keyword>
<feature type="binding site" evidence="7">
    <location>
        <position position="16"/>
    </location>
    <ligand>
        <name>Mg(2+)</name>
        <dbReference type="ChEBI" id="CHEBI:18420"/>
        <label>1</label>
    </ligand>
</feature>
<dbReference type="PANTHER" id="PTHR43250">
    <property type="entry name" value="EXODEOXYRIBONUCLEASE III"/>
    <property type="match status" value="1"/>
</dbReference>
<keyword evidence="5 7" id="KW-0460">Magnesium</keyword>
<feature type="binding site" evidence="7">
    <location>
        <position position="154"/>
    </location>
    <ligand>
        <name>Mg(2+)</name>
        <dbReference type="ChEBI" id="CHEBI:18420"/>
        <label>1</label>
    </ligand>
</feature>
<dbReference type="NCBIfam" id="TIGR00195">
    <property type="entry name" value="exoDNase_III"/>
    <property type="match status" value="1"/>
</dbReference>
<comment type="cofactor">
    <cofactor evidence="7">
        <name>Mg(2+)</name>
        <dbReference type="ChEBI" id="CHEBI:18420"/>
    </cofactor>
    <cofactor evidence="7">
        <name>Mn(2+)</name>
        <dbReference type="ChEBI" id="CHEBI:29035"/>
    </cofactor>
    <text evidence="7">Probably binds two magnesium or manganese ions per subunit.</text>
</comment>
<dbReference type="AlphaFoldDB" id="A0A7R6QUV3"/>
<dbReference type="GO" id="GO:0003677">
    <property type="term" value="F:DNA binding"/>
    <property type="evidence" value="ECO:0007669"/>
    <property type="project" value="InterPro"/>
</dbReference>
<feature type="binding site" evidence="7">
    <location>
        <position position="156"/>
    </location>
    <ligand>
        <name>Mg(2+)</name>
        <dbReference type="ChEBI" id="CHEBI:18420"/>
        <label>1</label>
    </ligand>
</feature>
<dbReference type="Pfam" id="PF03372">
    <property type="entry name" value="Exo_endo_phos"/>
    <property type="match status" value="1"/>
</dbReference>
<sequence>MHDTNRLSLMKIATWNVNSLNVRLPHLLDWLTTAKPDVVGLQELKCEDAKFPLEAIHEAGYQAVFAGQKTYNGVALLSREPAADVQRGIPGYEDPQKRIIAATFGDVRVVNGYFPNGQAPGSEKFTYKLDWLSHLTAWLRDEINAHPALCLIGDYNIAPTDADAHPDWKEAIHVSPPERAAFAALESLGLTDVFRQFEQAEKSFSWWDYRMNAFRRNFGLRIDHILASGILADRCTECVIDKSPRMLERPSDHTPVIATFKG</sequence>
<feature type="domain" description="Endonuclease/exonuclease/phosphatase" evidence="9">
    <location>
        <begin position="13"/>
        <end position="253"/>
    </location>
</feature>
<protein>
    <submittedName>
        <fullName evidence="10">Exodeoxyribonuclease III</fullName>
    </submittedName>
</protein>
<organism evidence="10 11">
    <name type="scientific">Fluviibacter phosphoraccumulans</name>
    <dbReference type="NCBI Taxonomy" id="1751046"/>
    <lineage>
        <taxon>Bacteria</taxon>
        <taxon>Pseudomonadati</taxon>
        <taxon>Pseudomonadota</taxon>
        <taxon>Betaproteobacteria</taxon>
        <taxon>Rhodocyclales</taxon>
        <taxon>Fluviibacteraceae</taxon>
        <taxon>Fluviibacter</taxon>
    </lineage>
</organism>
<feature type="site" description="Interaction with DNA substrate" evidence="8">
    <location>
        <position position="253"/>
    </location>
</feature>
<dbReference type="Proteomes" id="UP000463961">
    <property type="component" value="Chromosome"/>
</dbReference>
<dbReference type="InterPro" id="IPR020848">
    <property type="entry name" value="AP_endonuclease_F1_CS"/>
</dbReference>
<keyword evidence="11" id="KW-1185">Reference proteome</keyword>
<comment type="similarity">
    <text evidence="2">Belongs to the DNA repair enzymes AP/ExoA family.</text>
</comment>